<dbReference type="PATRIC" id="fig|1441095.3.peg.4516"/>
<keyword evidence="16" id="KW-1185">Reference proteome</keyword>
<dbReference type="SMART" id="SM00388">
    <property type="entry name" value="HisKA"/>
    <property type="match status" value="1"/>
</dbReference>
<dbReference type="CDD" id="cd06225">
    <property type="entry name" value="HAMP"/>
    <property type="match status" value="1"/>
</dbReference>
<proteinExistence type="predicted"/>
<evidence type="ECO:0000256" key="8">
    <source>
        <dbReference type="ARBA" id="ARBA00022777"/>
    </source>
</evidence>
<dbReference type="InterPro" id="IPR050736">
    <property type="entry name" value="Sensor_HK_Regulatory"/>
</dbReference>
<evidence type="ECO:0000256" key="13">
    <source>
        <dbReference type="SAM" id="Phobius"/>
    </source>
</evidence>
<protein>
    <recommendedName>
        <fullName evidence="3">histidine kinase</fullName>
        <ecNumber evidence="3">2.7.13.3</ecNumber>
    </recommendedName>
</protein>
<evidence type="ECO:0000256" key="4">
    <source>
        <dbReference type="ARBA" id="ARBA00022553"/>
    </source>
</evidence>
<dbReference type="CDD" id="cd00082">
    <property type="entry name" value="HisKA"/>
    <property type="match status" value="1"/>
</dbReference>
<dbReference type="InterPro" id="IPR036097">
    <property type="entry name" value="HisK_dim/P_sf"/>
</dbReference>
<dbReference type="RefSeq" id="WP_053605484.1">
    <property type="nucleotide sequence ID" value="NZ_CP012600.1"/>
</dbReference>
<evidence type="ECO:0000256" key="12">
    <source>
        <dbReference type="ARBA" id="ARBA00023136"/>
    </source>
</evidence>
<keyword evidence="7" id="KW-0547">Nucleotide-binding</keyword>
<reference evidence="16" key="1">
    <citation type="submission" date="2015-08" db="EMBL/GenBank/DDBJ databases">
        <title>Genome sequencing project for genomic taxonomy and phylogenomics of Bacillus-like bacteria.</title>
        <authorList>
            <person name="Liu B."/>
            <person name="Wang J."/>
            <person name="Zhu Y."/>
            <person name="Liu G."/>
            <person name="Chen Q."/>
            <person name="Chen Z."/>
            <person name="Lan J."/>
            <person name="Che J."/>
            <person name="Ge C."/>
            <person name="Shi H."/>
            <person name="Pan Z."/>
            <person name="Liu X."/>
        </authorList>
    </citation>
    <scope>NUCLEOTIDE SEQUENCE [LARGE SCALE GENOMIC DNA]</scope>
    <source>
        <strain evidence="16">FJAT-4402</strain>
    </source>
</reference>
<dbReference type="SMART" id="SM00387">
    <property type="entry name" value="HATPase_c"/>
    <property type="match status" value="1"/>
</dbReference>
<dbReference type="GO" id="GO:0000155">
    <property type="term" value="F:phosphorelay sensor kinase activity"/>
    <property type="evidence" value="ECO:0007669"/>
    <property type="project" value="InterPro"/>
</dbReference>
<dbReference type="SUPFAM" id="SSF55874">
    <property type="entry name" value="ATPase domain of HSP90 chaperone/DNA topoisomerase II/histidine kinase"/>
    <property type="match status" value="1"/>
</dbReference>
<keyword evidence="8 15" id="KW-0418">Kinase</keyword>
<name>A0A0M4GCF1_9BACI</name>
<dbReference type="PANTHER" id="PTHR43711">
    <property type="entry name" value="TWO-COMPONENT HISTIDINE KINASE"/>
    <property type="match status" value="1"/>
</dbReference>
<dbReference type="GO" id="GO:0005524">
    <property type="term" value="F:ATP binding"/>
    <property type="evidence" value="ECO:0007669"/>
    <property type="project" value="UniProtKB-KW"/>
</dbReference>
<dbReference type="Proteomes" id="UP000067625">
    <property type="component" value="Chromosome"/>
</dbReference>
<dbReference type="InterPro" id="IPR004358">
    <property type="entry name" value="Sig_transdc_His_kin-like_C"/>
</dbReference>
<dbReference type="InterPro" id="IPR036890">
    <property type="entry name" value="HATPase_C_sf"/>
</dbReference>
<dbReference type="EMBL" id="CP012600">
    <property type="protein sequence ID" value="ALC83628.1"/>
    <property type="molecule type" value="Genomic_DNA"/>
</dbReference>
<evidence type="ECO:0000256" key="1">
    <source>
        <dbReference type="ARBA" id="ARBA00000085"/>
    </source>
</evidence>
<dbReference type="Pfam" id="PF02518">
    <property type="entry name" value="HATPase_c"/>
    <property type="match status" value="1"/>
</dbReference>
<dbReference type="STRING" id="1441095.AM592_20425"/>
<dbReference type="PRINTS" id="PR00344">
    <property type="entry name" value="BCTRLSENSOR"/>
</dbReference>
<feature type="transmembrane region" description="Helical" evidence="13">
    <location>
        <begin position="47"/>
        <end position="66"/>
    </location>
</feature>
<dbReference type="FunFam" id="1.10.287.130:FF:000001">
    <property type="entry name" value="Two-component sensor histidine kinase"/>
    <property type="match status" value="1"/>
</dbReference>
<dbReference type="SUPFAM" id="SSF47384">
    <property type="entry name" value="Homodimeric domain of signal transducing histidine kinase"/>
    <property type="match status" value="1"/>
</dbReference>
<evidence type="ECO:0000256" key="7">
    <source>
        <dbReference type="ARBA" id="ARBA00022741"/>
    </source>
</evidence>
<dbReference type="FunFam" id="3.30.565.10:FF:000006">
    <property type="entry name" value="Sensor histidine kinase WalK"/>
    <property type="match status" value="1"/>
</dbReference>
<keyword evidence="5" id="KW-0808">Transferase</keyword>
<keyword evidence="4" id="KW-0597">Phosphoprotein</keyword>
<evidence type="ECO:0000313" key="15">
    <source>
        <dbReference type="EMBL" id="ALC83628.1"/>
    </source>
</evidence>
<comment type="catalytic activity">
    <reaction evidence="1">
        <text>ATP + protein L-histidine = ADP + protein N-phospho-L-histidine.</text>
        <dbReference type="EC" id="2.7.13.3"/>
    </reaction>
</comment>
<evidence type="ECO:0000256" key="6">
    <source>
        <dbReference type="ARBA" id="ARBA00022692"/>
    </source>
</evidence>
<evidence type="ECO:0000256" key="2">
    <source>
        <dbReference type="ARBA" id="ARBA00004651"/>
    </source>
</evidence>
<keyword evidence="10 13" id="KW-1133">Transmembrane helix</keyword>
<evidence type="ECO:0000256" key="9">
    <source>
        <dbReference type="ARBA" id="ARBA00022840"/>
    </source>
</evidence>
<dbReference type="PANTHER" id="PTHR43711:SF1">
    <property type="entry name" value="HISTIDINE KINASE 1"/>
    <property type="match status" value="1"/>
</dbReference>
<dbReference type="Pfam" id="PF00512">
    <property type="entry name" value="HisKA"/>
    <property type="match status" value="1"/>
</dbReference>
<dbReference type="CDD" id="cd00075">
    <property type="entry name" value="HATPase"/>
    <property type="match status" value="1"/>
</dbReference>
<keyword evidence="11" id="KW-0902">Two-component regulatory system</keyword>
<dbReference type="InterPro" id="IPR003661">
    <property type="entry name" value="HisK_dim/P_dom"/>
</dbReference>
<reference evidence="15 16" key="2">
    <citation type="journal article" date="2016" name="Int. J. Syst. Evol. Microbiol.">
        <title>Bacillus gobiensis sp. nov., isolated from a soil sample.</title>
        <authorList>
            <person name="Liu B."/>
            <person name="Liu G.H."/>
            <person name="Cetin S."/>
            <person name="Schumann P."/>
            <person name="Pan Z.Z."/>
            <person name="Chen Q.Q."/>
        </authorList>
    </citation>
    <scope>NUCLEOTIDE SEQUENCE [LARGE SCALE GENOMIC DNA]</scope>
    <source>
        <strain evidence="15 16">FJAT-4402</strain>
    </source>
</reference>
<dbReference type="Gene3D" id="1.10.287.130">
    <property type="match status" value="1"/>
</dbReference>
<dbReference type="Gene3D" id="3.30.565.10">
    <property type="entry name" value="Histidine kinase-like ATPase, C-terminal domain"/>
    <property type="match status" value="1"/>
</dbReference>
<keyword evidence="12 13" id="KW-0472">Membrane</keyword>
<sequence length="347" mass="39454">MRVRRFGASIIGLVCASIFWLLANVIVSQLGEWLSISMNKYVEQIGSLWLMFLLMGLTIFIISRSARHEQLKIWNQMSDTIKRIAAGDFSAKIQSDSKDMKNSRHPVTKLVNQINHLAVELNEMEKIKQEFISNVSHEFQTPLTSLKGFAHLLKNPDISEENRIYYLSIIEAETMRLSKMSENLLKLTALEQQVEPIEKARFSLDKQLRRIILLCEPHWTEKNIEIDLDTSPVNIDGDEGLLNQVWTNIIHNAIKFTKEGGVIAVQVKQAPAHVIVEIKDDGIGMTEDQVQRVFERFYKADKSRNAGGSGLGLSIVQKIIELHEGQVEVESDYGKGTLFRVKLPKVD</sequence>
<accession>A0A0M4GCF1</accession>
<comment type="subcellular location">
    <subcellularLocation>
        <location evidence="2">Cell membrane</location>
        <topology evidence="2">Multi-pass membrane protein</topology>
    </subcellularLocation>
</comment>
<gene>
    <name evidence="15" type="ORF">AM592_20425</name>
</gene>
<dbReference type="AlphaFoldDB" id="A0A0M4GCF1"/>
<dbReference type="InterPro" id="IPR005467">
    <property type="entry name" value="His_kinase_dom"/>
</dbReference>
<evidence type="ECO:0000313" key="16">
    <source>
        <dbReference type="Proteomes" id="UP000067625"/>
    </source>
</evidence>
<dbReference type="OrthoDB" id="9813151at2"/>
<evidence type="ECO:0000256" key="3">
    <source>
        <dbReference type="ARBA" id="ARBA00012438"/>
    </source>
</evidence>
<dbReference type="GO" id="GO:0005886">
    <property type="term" value="C:plasma membrane"/>
    <property type="evidence" value="ECO:0007669"/>
    <property type="project" value="UniProtKB-SubCell"/>
</dbReference>
<dbReference type="PROSITE" id="PS50109">
    <property type="entry name" value="HIS_KIN"/>
    <property type="match status" value="1"/>
</dbReference>
<organism evidence="15 16">
    <name type="scientific">Bacillus gobiensis</name>
    <dbReference type="NCBI Taxonomy" id="1441095"/>
    <lineage>
        <taxon>Bacteria</taxon>
        <taxon>Bacillati</taxon>
        <taxon>Bacillota</taxon>
        <taxon>Bacilli</taxon>
        <taxon>Bacillales</taxon>
        <taxon>Bacillaceae</taxon>
        <taxon>Bacillus</taxon>
    </lineage>
</organism>
<evidence type="ECO:0000256" key="5">
    <source>
        <dbReference type="ARBA" id="ARBA00022679"/>
    </source>
</evidence>
<keyword evidence="6 13" id="KW-0812">Transmembrane</keyword>
<feature type="transmembrane region" description="Helical" evidence="13">
    <location>
        <begin position="7"/>
        <end position="27"/>
    </location>
</feature>
<keyword evidence="9" id="KW-0067">ATP-binding</keyword>
<evidence type="ECO:0000256" key="10">
    <source>
        <dbReference type="ARBA" id="ARBA00022989"/>
    </source>
</evidence>
<evidence type="ECO:0000256" key="11">
    <source>
        <dbReference type="ARBA" id="ARBA00023012"/>
    </source>
</evidence>
<dbReference type="InterPro" id="IPR003594">
    <property type="entry name" value="HATPase_dom"/>
</dbReference>
<dbReference type="EC" id="2.7.13.3" evidence="3"/>
<evidence type="ECO:0000259" key="14">
    <source>
        <dbReference type="PROSITE" id="PS50109"/>
    </source>
</evidence>
<feature type="domain" description="Histidine kinase" evidence="14">
    <location>
        <begin position="134"/>
        <end position="347"/>
    </location>
</feature>